<dbReference type="OrthoDB" id="9803968at2"/>
<comment type="similarity">
    <text evidence="1">Belongs to the ATP-dependent AMP-binding enzyme family.</text>
</comment>
<keyword evidence="2 7" id="KW-0436">Ligase</keyword>
<evidence type="ECO:0000256" key="2">
    <source>
        <dbReference type="ARBA" id="ARBA00022598"/>
    </source>
</evidence>
<organism evidence="7 8">
    <name type="scientific">Rhodococcus gordoniae</name>
    <dbReference type="NCBI Taxonomy" id="223392"/>
    <lineage>
        <taxon>Bacteria</taxon>
        <taxon>Bacillati</taxon>
        <taxon>Actinomycetota</taxon>
        <taxon>Actinomycetes</taxon>
        <taxon>Mycobacteriales</taxon>
        <taxon>Nocardiaceae</taxon>
        <taxon>Rhodococcus</taxon>
    </lineage>
</organism>
<protein>
    <submittedName>
        <fullName evidence="7">Acyl-CoA ligase</fullName>
        <ecNumber evidence="7">6.2.1.3</ecNumber>
    </submittedName>
</protein>
<dbReference type="SUPFAM" id="SSF56801">
    <property type="entry name" value="Acetyl-CoA synthetase-like"/>
    <property type="match status" value="1"/>
</dbReference>
<dbReference type="NCBIfam" id="NF004837">
    <property type="entry name" value="PRK06187.1"/>
    <property type="match status" value="1"/>
</dbReference>
<dbReference type="GO" id="GO:0004467">
    <property type="term" value="F:long-chain fatty acid-CoA ligase activity"/>
    <property type="evidence" value="ECO:0007669"/>
    <property type="project" value="UniProtKB-EC"/>
</dbReference>
<dbReference type="Pfam" id="PF00501">
    <property type="entry name" value="AMP-binding"/>
    <property type="match status" value="1"/>
</dbReference>
<evidence type="ECO:0000313" key="7">
    <source>
        <dbReference type="EMBL" id="SUE15648.1"/>
    </source>
</evidence>
<accession>A0A379M2B3</accession>
<dbReference type="PANTHER" id="PTHR43859">
    <property type="entry name" value="ACYL-ACTIVATING ENZYME"/>
    <property type="match status" value="1"/>
</dbReference>
<dbReference type="Pfam" id="PF13193">
    <property type="entry name" value="AMP-binding_C"/>
    <property type="match status" value="1"/>
</dbReference>
<sequence length="544" mass="58957">MSIVPARPDSTGAANYSPMSPLRFLERSAAVFPDRTAIIHGDRTYTYAAFADETQRLARVLRSRIEPGDKVAYLTPNVPEMLIAHFAVPLAGGVLVALNSRLAGPELEYILDHSETKLLFVDSELLGSVANVRDNVPGVAEIIEVPDSTVPVPDVPAGVATARYDEFLAQADSLDATPLPWSVDDELGVITLNYTSGTTGKPKGVMYTHRGAYLNSLGETFHNSFDGQSKYLWTLPMFHCNGWCTPWAVTAAAGTHICLRAVRADAIWEAIDTLGVTNLCGAPAVCSTIANADQAHPLDRPLRITTAGAPPSPTVIAQLEQIGITVVHVYGLTEVYGPYTICEYQDSWDGKPADERAALLSRQGVGMLQAETARVVDEDMNDVPADGETMGEIVLRGNNVMLGYYKDPDATEEAFRGGWFHTGDLGVMYPDGYIQLKDRAKDIIISGGENISTVEVEQAIVSHPAVLDVAVVGVPDEKWGERPKAFVILKKDESLTADELIEYTRTLLAGYKVPRDIVFPLELPRTSTGKILKFELRSAEAAEG</sequence>
<proteinExistence type="inferred from homology"/>
<feature type="domain" description="AMP-binding enzyme C-terminal" evidence="6">
    <location>
        <begin position="455"/>
        <end position="530"/>
    </location>
</feature>
<evidence type="ECO:0000256" key="1">
    <source>
        <dbReference type="ARBA" id="ARBA00006432"/>
    </source>
</evidence>
<gene>
    <name evidence="7" type="primary">fadD_7</name>
    <name evidence="7" type="ORF">NCTC13296_02511</name>
</gene>
<dbReference type="AlphaFoldDB" id="A0A379M2B3"/>
<dbReference type="Proteomes" id="UP000254569">
    <property type="component" value="Unassembled WGS sequence"/>
</dbReference>
<evidence type="ECO:0000259" key="5">
    <source>
        <dbReference type="Pfam" id="PF00501"/>
    </source>
</evidence>
<evidence type="ECO:0000256" key="4">
    <source>
        <dbReference type="ARBA" id="ARBA00023098"/>
    </source>
</evidence>
<evidence type="ECO:0000259" key="6">
    <source>
        <dbReference type="Pfam" id="PF13193"/>
    </source>
</evidence>
<dbReference type="PANTHER" id="PTHR43859:SF4">
    <property type="entry name" value="BUTANOATE--COA LIGASE AAE1-RELATED"/>
    <property type="match status" value="1"/>
</dbReference>
<dbReference type="InterPro" id="IPR025110">
    <property type="entry name" value="AMP-bd_C"/>
</dbReference>
<dbReference type="EC" id="6.2.1.3" evidence="7"/>
<feature type="domain" description="AMP-dependent synthetase/ligase" evidence="5">
    <location>
        <begin position="25"/>
        <end position="405"/>
    </location>
</feature>
<dbReference type="InterPro" id="IPR000873">
    <property type="entry name" value="AMP-dep_synth/lig_dom"/>
</dbReference>
<reference evidence="7 8" key="1">
    <citation type="submission" date="2018-06" db="EMBL/GenBank/DDBJ databases">
        <authorList>
            <consortium name="Pathogen Informatics"/>
            <person name="Doyle S."/>
        </authorList>
    </citation>
    <scope>NUCLEOTIDE SEQUENCE [LARGE SCALE GENOMIC DNA]</scope>
    <source>
        <strain evidence="7 8">NCTC13296</strain>
    </source>
</reference>
<evidence type="ECO:0000256" key="3">
    <source>
        <dbReference type="ARBA" id="ARBA00022832"/>
    </source>
</evidence>
<dbReference type="PROSITE" id="PS00455">
    <property type="entry name" value="AMP_BINDING"/>
    <property type="match status" value="1"/>
</dbReference>
<dbReference type="Gene3D" id="3.40.50.12780">
    <property type="entry name" value="N-terminal domain of ligase-like"/>
    <property type="match status" value="1"/>
</dbReference>
<dbReference type="FunFam" id="3.30.300.30:FF:000008">
    <property type="entry name" value="2,3-dihydroxybenzoate-AMP ligase"/>
    <property type="match status" value="1"/>
</dbReference>
<dbReference type="InterPro" id="IPR042099">
    <property type="entry name" value="ANL_N_sf"/>
</dbReference>
<dbReference type="Gene3D" id="3.30.300.30">
    <property type="match status" value="1"/>
</dbReference>
<name>A0A379M2B3_9NOCA</name>
<dbReference type="NCBIfam" id="NF006020">
    <property type="entry name" value="PRK08162.1"/>
    <property type="match status" value="1"/>
</dbReference>
<dbReference type="CDD" id="cd12118">
    <property type="entry name" value="ttLC_FACS_AEE21_like"/>
    <property type="match status" value="1"/>
</dbReference>
<keyword evidence="4" id="KW-0443">Lipid metabolism</keyword>
<evidence type="ECO:0000313" key="8">
    <source>
        <dbReference type="Proteomes" id="UP000254569"/>
    </source>
</evidence>
<keyword evidence="8" id="KW-1185">Reference proteome</keyword>
<dbReference type="EMBL" id="UGVI01000001">
    <property type="protein sequence ID" value="SUE15648.1"/>
    <property type="molecule type" value="Genomic_DNA"/>
</dbReference>
<dbReference type="InterPro" id="IPR045851">
    <property type="entry name" value="AMP-bd_C_sf"/>
</dbReference>
<dbReference type="InterPro" id="IPR020845">
    <property type="entry name" value="AMP-binding_CS"/>
</dbReference>
<keyword evidence="3" id="KW-0276">Fatty acid metabolism</keyword>